<evidence type="ECO:0000256" key="6">
    <source>
        <dbReference type="ARBA" id="ARBA00023136"/>
    </source>
</evidence>
<feature type="transmembrane region" description="Helical" evidence="8">
    <location>
        <begin position="105"/>
        <end position="124"/>
    </location>
</feature>
<dbReference type="PANTHER" id="PTHR11730">
    <property type="entry name" value="AMMONIUM TRANSPORTER"/>
    <property type="match status" value="1"/>
</dbReference>
<evidence type="ECO:0000256" key="5">
    <source>
        <dbReference type="ARBA" id="ARBA00022989"/>
    </source>
</evidence>
<evidence type="ECO:0000256" key="8">
    <source>
        <dbReference type="RuleBase" id="RU362002"/>
    </source>
</evidence>
<accession>A0A7D9HUQ9</accession>
<evidence type="ECO:0000256" key="4">
    <source>
        <dbReference type="ARBA" id="ARBA00022692"/>
    </source>
</evidence>
<organism evidence="9 10">
    <name type="scientific">Paramuricea clavata</name>
    <name type="common">Red gorgonian</name>
    <name type="synonym">Violescent sea-whip</name>
    <dbReference type="NCBI Taxonomy" id="317549"/>
    <lineage>
        <taxon>Eukaryota</taxon>
        <taxon>Metazoa</taxon>
        <taxon>Cnidaria</taxon>
        <taxon>Anthozoa</taxon>
        <taxon>Octocorallia</taxon>
        <taxon>Malacalcyonacea</taxon>
        <taxon>Plexauridae</taxon>
        <taxon>Paramuricea</taxon>
    </lineage>
</organism>
<feature type="transmembrane region" description="Helical" evidence="8">
    <location>
        <begin position="207"/>
        <end position="224"/>
    </location>
</feature>
<dbReference type="FunFam" id="1.10.3430.10:FF:000008">
    <property type="entry name" value="Ammonium transporter"/>
    <property type="match status" value="1"/>
</dbReference>
<proteinExistence type="inferred from homology"/>
<feature type="transmembrane region" description="Helical" evidence="8">
    <location>
        <begin position="366"/>
        <end position="391"/>
    </location>
</feature>
<feature type="transmembrane region" description="Helical" evidence="8">
    <location>
        <begin position="270"/>
        <end position="292"/>
    </location>
</feature>
<keyword evidence="3 8" id="KW-0813">Transport</keyword>
<gene>
    <name evidence="9" type="ORF">PACLA_8A081872</name>
</gene>
<dbReference type="Gene3D" id="1.10.3430.10">
    <property type="entry name" value="Ammonium transporter AmtB like domains"/>
    <property type="match status" value="1"/>
</dbReference>
<feature type="transmembrane region" description="Helical" evidence="8">
    <location>
        <begin position="131"/>
        <end position="151"/>
    </location>
</feature>
<feature type="transmembrane region" description="Helical" evidence="8">
    <location>
        <begin position="244"/>
        <end position="263"/>
    </location>
</feature>
<feature type="transmembrane region" description="Helical" evidence="8">
    <location>
        <begin position="327"/>
        <end position="346"/>
    </location>
</feature>
<evidence type="ECO:0000313" key="10">
    <source>
        <dbReference type="Proteomes" id="UP001152795"/>
    </source>
</evidence>
<name>A0A7D9HUQ9_PARCT</name>
<feature type="transmembrane region" description="Helical" evidence="8">
    <location>
        <begin position="20"/>
        <end position="43"/>
    </location>
</feature>
<dbReference type="GO" id="GO:0005886">
    <property type="term" value="C:plasma membrane"/>
    <property type="evidence" value="ECO:0007669"/>
    <property type="project" value="UniProtKB-SubCell"/>
</dbReference>
<keyword evidence="7 8" id="KW-0924">Ammonia transport</keyword>
<dbReference type="AlphaFoldDB" id="A0A7D9HUQ9"/>
<dbReference type="SUPFAM" id="SSF111352">
    <property type="entry name" value="Ammonium transporter"/>
    <property type="match status" value="1"/>
</dbReference>
<feature type="transmembrane region" description="Helical" evidence="8">
    <location>
        <begin position="298"/>
        <end position="315"/>
    </location>
</feature>
<comment type="caution">
    <text evidence="9">The sequence shown here is derived from an EMBL/GenBank/DDBJ whole genome shotgun (WGS) entry which is preliminary data.</text>
</comment>
<dbReference type="GO" id="GO:0097272">
    <property type="term" value="P:ammonium homeostasis"/>
    <property type="evidence" value="ECO:0007669"/>
    <property type="project" value="TreeGrafter"/>
</dbReference>
<evidence type="ECO:0000256" key="3">
    <source>
        <dbReference type="ARBA" id="ARBA00022448"/>
    </source>
</evidence>
<protein>
    <recommendedName>
        <fullName evidence="8">Ammonium transporter</fullName>
    </recommendedName>
</protein>
<reference evidence="9" key="1">
    <citation type="submission" date="2020-04" db="EMBL/GenBank/DDBJ databases">
        <authorList>
            <person name="Alioto T."/>
            <person name="Alioto T."/>
            <person name="Gomez Garrido J."/>
        </authorList>
    </citation>
    <scope>NUCLEOTIDE SEQUENCE</scope>
    <source>
        <strain evidence="9">A484AB</strain>
    </source>
</reference>
<keyword evidence="10" id="KW-1185">Reference proteome</keyword>
<keyword evidence="5 8" id="KW-1133">Transmembrane helix</keyword>
<dbReference type="InterPro" id="IPR024041">
    <property type="entry name" value="NH4_transpt_AmtB-like_dom"/>
</dbReference>
<dbReference type="EMBL" id="CACRXK020002040">
    <property type="protein sequence ID" value="CAB3992394.1"/>
    <property type="molecule type" value="Genomic_DNA"/>
</dbReference>
<comment type="subcellular location">
    <subcellularLocation>
        <location evidence="8">Cell membrane</location>
        <topology evidence="8">Multi-pass membrane protein</topology>
    </subcellularLocation>
    <subcellularLocation>
        <location evidence="1">Membrane</location>
        <topology evidence="1">Multi-pass membrane protein</topology>
    </subcellularLocation>
</comment>
<dbReference type="InterPro" id="IPR001905">
    <property type="entry name" value="Ammonium_transpt"/>
</dbReference>
<dbReference type="Pfam" id="PF00909">
    <property type="entry name" value="Ammonium_transp"/>
    <property type="match status" value="1"/>
</dbReference>
<dbReference type="GO" id="GO:0008519">
    <property type="term" value="F:ammonium channel activity"/>
    <property type="evidence" value="ECO:0007669"/>
    <property type="project" value="InterPro"/>
</dbReference>
<dbReference type="Proteomes" id="UP001152795">
    <property type="component" value="Unassembled WGS sequence"/>
</dbReference>
<sequence length="520" mass="56742">MNSTINATDHGDFRPDDATWILTSAFIIFTMQSGFGLLEAGIVSRKNETNIMVKNAIDIIYGGLAYWIFGFAISFGNSDLNNRFTGWGNFFVDSEDDDFGIFAKYFFQLSFATTATTIVSGAMAERVNINAYIAFSFVNTLSYAFPAHWMWDDRGFLKEMGAVDVAGCGPVHLVGGVAAIVAAIMLKPRKNKFDEHGKPREMAMASPTNVLLGTFMLWWGWLGFNCGSTFGISGIKWKLASRSAVVTINGSVGGGIFGMAYSYIFHKKKLLIKIFVTSILGGLVGVTAICAVCRPLEALFIGFIGAAVAIGGMVMEDRLCIDDPVGAFPTHALASVWGLIATGLFCEKTPQFSEHAGLFKGGTWKFLGIQVLSIVCVTLWAAFTTFLQLFIIDKIFGLRMTDAEEEVGADYYVHNICIEETGSITLTENNSSEETQGIPSVQVDDRCGSTQENSAPKYPQVDMKNLREINSRHLHLSGKRKIINGNGIVNSNEISLRVGPYLEQQMVLPKGTSNCGYHSA</sequence>
<keyword evidence="6 8" id="KW-0472">Membrane</keyword>
<dbReference type="NCBIfam" id="TIGR00836">
    <property type="entry name" value="amt"/>
    <property type="match status" value="1"/>
</dbReference>
<dbReference type="InterPro" id="IPR029020">
    <property type="entry name" value="Ammonium/urea_transptr"/>
</dbReference>
<feature type="transmembrane region" description="Helical" evidence="8">
    <location>
        <begin position="55"/>
        <end position="75"/>
    </location>
</feature>
<evidence type="ECO:0000313" key="9">
    <source>
        <dbReference type="EMBL" id="CAB3992394.1"/>
    </source>
</evidence>
<feature type="transmembrane region" description="Helical" evidence="8">
    <location>
        <begin position="163"/>
        <end position="186"/>
    </location>
</feature>
<dbReference type="PANTHER" id="PTHR11730:SF58">
    <property type="entry name" value="AMMONIUM TRANSPORTER"/>
    <property type="match status" value="1"/>
</dbReference>
<keyword evidence="4 8" id="KW-0812">Transmembrane</keyword>
<dbReference type="OrthoDB" id="534912at2759"/>
<evidence type="ECO:0000256" key="1">
    <source>
        <dbReference type="ARBA" id="ARBA00004141"/>
    </source>
</evidence>
<evidence type="ECO:0000256" key="7">
    <source>
        <dbReference type="ARBA" id="ARBA00023177"/>
    </source>
</evidence>
<evidence type="ECO:0000256" key="2">
    <source>
        <dbReference type="ARBA" id="ARBA00005887"/>
    </source>
</evidence>
<comment type="similarity">
    <text evidence="2 8">Belongs to the ammonia transporter channel (TC 1.A.11.2) family.</text>
</comment>